<dbReference type="Gene3D" id="4.10.280.10">
    <property type="entry name" value="Helix-loop-helix DNA-binding domain"/>
    <property type="match status" value="1"/>
</dbReference>
<protein>
    <submittedName>
        <fullName evidence="2 3">Uncharacterized protein LOC105845833 isoform X5</fullName>
    </submittedName>
</protein>
<keyword evidence="1" id="KW-1185">Reference proteome</keyword>
<proteinExistence type="predicted"/>
<dbReference type="RefSeq" id="XP_065646550.1">
    <property type="nucleotide sequence ID" value="XM_065790478.1"/>
</dbReference>
<evidence type="ECO:0000313" key="1">
    <source>
        <dbReference type="Proteomes" id="UP001652625"/>
    </source>
</evidence>
<dbReference type="SUPFAM" id="SSF47459">
    <property type="entry name" value="HLH, helix-loop-helix DNA-binding domain"/>
    <property type="match status" value="1"/>
</dbReference>
<accession>A0ABM4BC89</accession>
<name>A0ABM4BC89_HYDVU</name>
<dbReference type="Proteomes" id="UP001652625">
    <property type="component" value="Chromosome 02"/>
</dbReference>
<evidence type="ECO:0000313" key="2">
    <source>
        <dbReference type="RefSeq" id="XP_065646549.1"/>
    </source>
</evidence>
<evidence type="ECO:0000313" key="3">
    <source>
        <dbReference type="RefSeq" id="XP_065646550.1"/>
    </source>
</evidence>
<sequence length="341" mass="39461">MEPYSSLRVNRPKINVNLNATYAPFCTLMQPYENMIDEPQQLLSQEFGGMQVLNFEEVFNISEIDKGVHLNMDSNNRIFPFQQMPFLLDGHNHSFQSETWSPKKFQLPPSPISVKRFEKIDEITEDLDAQTTEKHFIVSHSGEIDSELCFEKDSILNQAISICDKKLETQEDYCRFPIDSLFSSQNIVYKSQVKKPSLFLTVSNVSENSEMKNEKTNKGLNKRANEQRKELSDNIRSLNSLLPYAICQNSRVSREVTLQKAHEYIVYLNEEIEIVKSQFNKAEFKNKIESLVQPVELTALEQSDFAPYVKPSTTKALDILKKKEKTQKHGEKTHEFIYAVQ</sequence>
<reference evidence="1 2" key="1">
    <citation type="submission" date="2025-05" db="UniProtKB">
        <authorList>
            <consortium name="RefSeq"/>
        </authorList>
    </citation>
    <scope>NUCLEOTIDE SEQUENCE [LARGE SCALE GENOMIC DNA]</scope>
</reference>
<organism evidence="1 2">
    <name type="scientific">Hydra vulgaris</name>
    <name type="common">Hydra</name>
    <name type="synonym">Hydra attenuata</name>
    <dbReference type="NCBI Taxonomy" id="6087"/>
    <lineage>
        <taxon>Eukaryota</taxon>
        <taxon>Metazoa</taxon>
        <taxon>Cnidaria</taxon>
        <taxon>Hydrozoa</taxon>
        <taxon>Hydroidolina</taxon>
        <taxon>Anthoathecata</taxon>
        <taxon>Aplanulata</taxon>
        <taxon>Hydridae</taxon>
        <taxon>Hydra</taxon>
    </lineage>
</organism>
<dbReference type="RefSeq" id="XP_065646549.1">
    <property type="nucleotide sequence ID" value="XM_065790477.1"/>
</dbReference>
<gene>
    <name evidence="2 3" type="primary">LOC105845833</name>
</gene>
<dbReference type="InterPro" id="IPR036638">
    <property type="entry name" value="HLH_DNA-bd_sf"/>
</dbReference>
<dbReference type="GeneID" id="105845833"/>